<gene>
    <name evidence="3" type="ORF">BJY20_001499</name>
</gene>
<evidence type="ECO:0000256" key="1">
    <source>
        <dbReference type="SAM" id="MobiDB-lite"/>
    </source>
</evidence>
<evidence type="ECO:0000256" key="2">
    <source>
        <dbReference type="SAM" id="Phobius"/>
    </source>
</evidence>
<keyword evidence="4" id="KW-1185">Reference proteome</keyword>
<comment type="caution">
    <text evidence="3">The sequence shown here is derived from an EMBL/GenBank/DDBJ whole genome shotgun (WGS) entry which is preliminary data.</text>
</comment>
<keyword evidence="2" id="KW-1133">Transmembrane helix</keyword>
<proteinExistence type="predicted"/>
<feature type="transmembrane region" description="Helical" evidence="2">
    <location>
        <begin position="54"/>
        <end position="74"/>
    </location>
</feature>
<organism evidence="3 4">
    <name type="scientific">Janibacter cremeus</name>
    <dbReference type="NCBI Taxonomy" id="1285192"/>
    <lineage>
        <taxon>Bacteria</taxon>
        <taxon>Bacillati</taxon>
        <taxon>Actinomycetota</taxon>
        <taxon>Actinomycetes</taxon>
        <taxon>Micrococcales</taxon>
        <taxon>Intrasporangiaceae</taxon>
        <taxon>Janibacter</taxon>
    </lineage>
</organism>
<evidence type="ECO:0008006" key="5">
    <source>
        <dbReference type="Google" id="ProtNLM"/>
    </source>
</evidence>
<protein>
    <recommendedName>
        <fullName evidence="5">Adhesin domain-containing protein</fullName>
    </recommendedName>
</protein>
<reference evidence="3 4" key="1">
    <citation type="submission" date="2020-07" db="EMBL/GenBank/DDBJ databases">
        <title>Sequencing the genomes of 1000 actinobacteria strains.</title>
        <authorList>
            <person name="Klenk H.-P."/>
        </authorList>
    </citation>
    <scope>NUCLEOTIDE SEQUENCE [LARGE SCALE GENOMIC DNA]</scope>
    <source>
        <strain evidence="3 4">DSM 26154</strain>
    </source>
</reference>
<dbReference type="EMBL" id="JACCAE010000001">
    <property type="protein sequence ID" value="NYF98107.1"/>
    <property type="molecule type" value="Genomic_DNA"/>
</dbReference>
<keyword evidence="2" id="KW-0472">Membrane</keyword>
<sequence length="282" mass="29373">MSQTPVPTRPGEPHDPQLRERYLRDAQQVRRDRRAETARLAAEVPPSRTPSGPIRVVAGLLTLVLVLGVGFLLAGPMLKQTSTSEQALPADITSLEVDNDIGDVRIRTADAGEAPRVTTTTAWGLRRPDVLVEVTGATASLDAQCPSGIAAPCSTDWTVVVPAGVDVEIEEGVGRVMIEGIDGDVDVEAGVGDVRITEATAGRITAELGVGSLWVEAVEPPQHVYAKVGVGDLSVQLPETASYDVDVRGGVGEVRNDLGSDAGSDRTVTVEGGLGSVSLSAS</sequence>
<feature type="compositionally biased region" description="Basic and acidic residues" evidence="1">
    <location>
        <begin position="11"/>
        <end position="37"/>
    </location>
</feature>
<keyword evidence="2" id="KW-0812">Transmembrane</keyword>
<dbReference type="AlphaFoldDB" id="A0A852VM01"/>
<name>A0A852VM01_9MICO</name>
<evidence type="ECO:0000313" key="3">
    <source>
        <dbReference type="EMBL" id="NYF98107.1"/>
    </source>
</evidence>
<dbReference type="RefSeq" id="WP_185990956.1">
    <property type="nucleotide sequence ID" value="NZ_JACCAE010000001.1"/>
</dbReference>
<feature type="region of interest" description="Disordered" evidence="1">
    <location>
        <begin position="1"/>
        <end position="52"/>
    </location>
</feature>
<dbReference type="Proteomes" id="UP000554054">
    <property type="component" value="Unassembled WGS sequence"/>
</dbReference>
<evidence type="ECO:0000313" key="4">
    <source>
        <dbReference type="Proteomes" id="UP000554054"/>
    </source>
</evidence>
<accession>A0A852VM01</accession>